<accession>A0A6G0XI02</accession>
<evidence type="ECO:0000313" key="4">
    <source>
        <dbReference type="Proteomes" id="UP000481153"/>
    </source>
</evidence>
<comment type="caution">
    <text evidence="3">The sequence shown here is derived from an EMBL/GenBank/DDBJ whole genome shotgun (WGS) entry which is preliminary data.</text>
</comment>
<dbReference type="AlphaFoldDB" id="A0A6G0XI02"/>
<evidence type="ECO:0000256" key="2">
    <source>
        <dbReference type="SAM" id="MobiDB-lite"/>
    </source>
</evidence>
<name>A0A6G0XI02_9STRA</name>
<evidence type="ECO:0000313" key="3">
    <source>
        <dbReference type="EMBL" id="KAF0739957.1"/>
    </source>
</evidence>
<feature type="coiled-coil region" evidence="1">
    <location>
        <begin position="19"/>
        <end position="77"/>
    </location>
</feature>
<evidence type="ECO:0000256" key="1">
    <source>
        <dbReference type="SAM" id="Coils"/>
    </source>
</evidence>
<proteinExistence type="predicted"/>
<protein>
    <submittedName>
        <fullName evidence="3">Uncharacterized protein</fullName>
    </submittedName>
</protein>
<keyword evidence="4" id="KW-1185">Reference proteome</keyword>
<dbReference type="EMBL" id="VJMJ01000056">
    <property type="protein sequence ID" value="KAF0739957.1"/>
    <property type="molecule type" value="Genomic_DNA"/>
</dbReference>
<sequence length="419" mass="46978">MSEVSRSMSAFAESHAKHSNVLRRKLERATTQIHELKEEKAQLTKELTITHAKLVHAKIDEEEKAELKKELIFIRAKLVDVEFDNETLKIKVERNLACGRESMQALEAENSRLVKELKKAQAKIANEQLEKRTIQTLKAENSRLEQELKQAQVNERWGKTTIETLEADKIRLEKELKQAQAKIEKERSGKTTIQSSGGEDRLSGLLQQATIHQVEDLRQEINSLKDNQGSRWPVDVQAAIAGMKAQLSSLKASLHPQSPLSLQPSDSAWIDFCTASEDRLMLLKKEVGMAAEQVTQYKLVVTTNVLNHLSAMRAAILAHGENENQLGDDSGVRQQPIGKVLAQTHLRPLGLWSDRSSTVVIQPPRRRKSGKPENDWPCSVDGCKNAAKIHDRCKVHRARKSNSGVKSKTTAAGKQQVVM</sequence>
<reference evidence="3 4" key="1">
    <citation type="submission" date="2019-07" db="EMBL/GenBank/DDBJ databases">
        <title>Genomics analysis of Aphanomyces spp. identifies a new class of oomycete effector associated with host adaptation.</title>
        <authorList>
            <person name="Gaulin E."/>
        </authorList>
    </citation>
    <scope>NUCLEOTIDE SEQUENCE [LARGE SCALE GENOMIC DNA]</scope>
    <source>
        <strain evidence="3 4">ATCC 201684</strain>
    </source>
</reference>
<dbReference type="VEuPathDB" id="FungiDB:AeMF1_014839"/>
<keyword evidence="1" id="KW-0175">Coiled coil</keyword>
<feature type="compositionally biased region" description="Polar residues" evidence="2">
    <location>
        <begin position="401"/>
        <end position="419"/>
    </location>
</feature>
<gene>
    <name evidence="3" type="ORF">Ae201684_004538</name>
</gene>
<dbReference type="Proteomes" id="UP000481153">
    <property type="component" value="Unassembled WGS sequence"/>
</dbReference>
<feature type="region of interest" description="Disordered" evidence="2">
    <location>
        <begin position="395"/>
        <end position="419"/>
    </location>
</feature>
<feature type="coiled-coil region" evidence="1">
    <location>
        <begin position="103"/>
        <end position="227"/>
    </location>
</feature>
<organism evidence="3 4">
    <name type="scientific">Aphanomyces euteiches</name>
    <dbReference type="NCBI Taxonomy" id="100861"/>
    <lineage>
        <taxon>Eukaryota</taxon>
        <taxon>Sar</taxon>
        <taxon>Stramenopiles</taxon>
        <taxon>Oomycota</taxon>
        <taxon>Saprolegniomycetes</taxon>
        <taxon>Saprolegniales</taxon>
        <taxon>Verrucalvaceae</taxon>
        <taxon>Aphanomyces</taxon>
    </lineage>
</organism>